<dbReference type="Pfam" id="PF04738">
    <property type="entry name" value="Lant_dehydr_N"/>
    <property type="match status" value="1"/>
</dbReference>
<dbReference type="Proteomes" id="UP001595851">
    <property type="component" value="Unassembled WGS sequence"/>
</dbReference>
<gene>
    <name evidence="2" type="ORF">ACFOY2_51020</name>
</gene>
<keyword evidence="3" id="KW-1185">Reference proteome</keyword>
<reference evidence="3" key="1">
    <citation type="journal article" date="2019" name="Int. J. Syst. Evol. Microbiol.">
        <title>The Global Catalogue of Microorganisms (GCM) 10K type strain sequencing project: providing services to taxonomists for standard genome sequencing and annotation.</title>
        <authorList>
            <consortium name="The Broad Institute Genomics Platform"/>
            <consortium name="The Broad Institute Genome Sequencing Center for Infectious Disease"/>
            <person name="Wu L."/>
            <person name="Ma J."/>
        </authorList>
    </citation>
    <scope>NUCLEOTIDE SEQUENCE [LARGE SCALE GENOMIC DNA]</scope>
    <source>
        <strain evidence="3">TBRC 1276</strain>
    </source>
</reference>
<dbReference type="RefSeq" id="WP_379535436.1">
    <property type="nucleotide sequence ID" value="NZ_JBHSBI010000047.1"/>
</dbReference>
<proteinExistence type="predicted"/>
<evidence type="ECO:0000313" key="2">
    <source>
        <dbReference type="EMBL" id="MFC4015623.1"/>
    </source>
</evidence>
<name>A0ABV8GSB8_9ACTN</name>
<feature type="domain" description="Lantibiotic dehydratase N-terminal" evidence="1">
    <location>
        <begin position="70"/>
        <end position="361"/>
    </location>
</feature>
<accession>A0ABV8GSB8</accession>
<protein>
    <submittedName>
        <fullName evidence="2">Lantibiotic dehydratase</fullName>
    </submittedName>
</protein>
<evidence type="ECO:0000259" key="1">
    <source>
        <dbReference type="Pfam" id="PF04738"/>
    </source>
</evidence>
<dbReference type="InterPro" id="IPR006827">
    <property type="entry name" value="Lant_deHydtase_N"/>
</dbReference>
<organism evidence="2 3">
    <name type="scientific">Nonomuraea purpurea</name>
    <dbReference type="NCBI Taxonomy" id="1849276"/>
    <lineage>
        <taxon>Bacteria</taxon>
        <taxon>Bacillati</taxon>
        <taxon>Actinomycetota</taxon>
        <taxon>Actinomycetes</taxon>
        <taxon>Streptosporangiales</taxon>
        <taxon>Streptosporangiaceae</taxon>
        <taxon>Nonomuraea</taxon>
    </lineage>
</organism>
<sequence length="746" mass="81473">MASDIQERRADLVAIAGGWGLWRLAALRSAGLPFGLLDPLAPAQVSLPPGAARDEAVNSATAAAIDSLLADPVVRTAMTWQNPRAVDNWIGRHVASPGRTGPVRHRKREALVARYIQRYCAKNDTIGFFGPVAWARLGESETRTSGDAAIRSSRVCFEVWAVEAVVRSWNRDSALRAYLPVRLDPACTLSDGAILRPRRPPLACVEPMGRIIRALTPEVSLGDLVRRCGPESEQAVAELERQGVLKVGFRVPLDSAPEQHVRGQVAIVADPDVRRRLDEVLDGLERARDEVAAAGHDPERLRAALAEVDHRLAEAADGPLGQERVAGRRTPLYLDCRRNLDATIASSSLDTLSGPLSVLLDSARWLAGQVGEVVEQELRRCYRELRTRRADVTIADLQFAAGELLSTGAKEIPDVLADFQLRWAEILPSGDTDLIVSEDHARELADRLFPAPGQLWAAARVHSPDLLLWRTAERDRWVLGELHVALNTLESRVFRTQADDPGELLRSVAADHPGGRVVPVYPNDSPAVSSRTYPPLALDPPGHYRYWSYGSDDGHPSGAPSTPATGLLVMERDGELVAVAEADRWAAPVLEVFGEFLSALVVNLFKIRAPGLHSFRAAIGDLTVCRRSWRVQAAQAPLRTRTADPGHDRMRAYLSGLGVPRHVFARTPDQAKPFYADLRSPVLMDNLVRALRNADHMDLVEMLPGPGELWLTDPAGRAYTSELRVVAVDPTPAPVVSWPAPRTGSA</sequence>
<evidence type="ECO:0000313" key="3">
    <source>
        <dbReference type="Proteomes" id="UP001595851"/>
    </source>
</evidence>
<comment type="caution">
    <text evidence="2">The sequence shown here is derived from an EMBL/GenBank/DDBJ whole genome shotgun (WGS) entry which is preliminary data.</text>
</comment>
<dbReference type="EMBL" id="JBHSBI010000047">
    <property type="protein sequence ID" value="MFC4015623.1"/>
    <property type="molecule type" value="Genomic_DNA"/>
</dbReference>